<evidence type="ECO:0000259" key="2">
    <source>
        <dbReference type="PROSITE" id="PS51425"/>
    </source>
</evidence>
<feature type="region of interest" description="Disordered" evidence="1">
    <location>
        <begin position="1127"/>
        <end position="1286"/>
    </location>
</feature>
<keyword evidence="4" id="KW-1185">Reference proteome</keyword>
<feature type="compositionally biased region" description="Acidic residues" evidence="1">
    <location>
        <begin position="35"/>
        <end position="47"/>
    </location>
</feature>
<dbReference type="InterPro" id="IPR011989">
    <property type="entry name" value="ARM-like"/>
</dbReference>
<dbReference type="Pfam" id="PF08514">
    <property type="entry name" value="STAG"/>
    <property type="match status" value="1"/>
</dbReference>
<dbReference type="Pfam" id="PF21581">
    <property type="entry name" value="SCD"/>
    <property type="match status" value="1"/>
</dbReference>
<reference evidence="3" key="2">
    <citation type="submission" date="2023-06" db="EMBL/GenBank/DDBJ databases">
        <authorList>
            <person name="Kobayashi Y."/>
            <person name="Kayamori A."/>
            <person name="Aoki K."/>
            <person name="Shiwa Y."/>
            <person name="Fujita N."/>
            <person name="Sugita T."/>
            <person name="Iwasaki W."/>
            <person name="Tanaka N."/>
            <person name="Takashima M."/>
        </authorList>
    </citation>
    <scope>NUCLEOTIDE SEQUENCE</scope>
    <source>
        <strain evidence="3">HIS016</strain>
    </source>
</reference>
<evidence type="ECO:0000313" key="4">
    <source>
        <dbReference type="Proteomes" id="UP001222932"/>
    </source>
</evidence>
<proteinExistence type="predicted"/>
<reference evidence="3" key="1">
    <citation type="journal article" date="2023" name="BMC Genomics">
        <title>Chromosome-level genome assemblies of Cutaneotrichosporon spp. (Trichosporonales, Basidiomycota) reveal imbalanced evolution between nucleotide sequences and chromosome synteny.</title>
        <authorList>
            <person name="Kobayashi Y."/>
            <person name="Kayamori A."/>
            <person name="Aoki K."/>
            <person name="Shiwa Y."/>
            <person name="Matsutani M."/>
            <person name="Fujita N."/>
            <person name="Sugita T."/>
            <person name="Iwasaki W."/>
            <person name="Tanaka N."/>
            <person name="Takashima M."/>
        </authorList>
    </citation>
    <scope>NUCLEOTIDE SEQUENCE</scope>
    <source>
        <strain evidence="3">HIS016</strain>
    </source>
</reference>
<feature type="domain" description="SCD" evidence="2">
    <location>
        <begin position="317"/>
        <end position="402"/>
    </location>
</feature>
<dbReference type="InterPro" id="IPR016024">
    <property type="entry name" value="ARM-type_fold"/>
</dbReference>
<dbReference type="InterPro" id="IPR013721">
    <property type="entry name" value="STAG"/>
</dbReference>
<dbReference type="InterPro" id="IPR039662">
    <property type="entry name" value="Cohesin_Scc3/SA"/>
</dbReference>
<comment type="caution">
    <text evidence="3">The sequence shown here is derived from an EMBL/GenBank/DDBJ whole genome shotgun (WGS) entry which is preliminary data.</text>
</comment>
<name>A0AAD3TQG8_9TREE</name>
<organism evidence="3 4">
    <name type="scientific">Cutaneotrichosporon spelunceum</name>
    <dbReference type="NCBI Taxonomy" id="1672016"/>
    <lineage>
        <taxon>Eukaryota</taxon>
        <taxon>Fungi</taxon>
        <taxon>Dikarya</taxon>
        <taxon>Basidiomycota</taxon>
        <taxon>Agaricomycotina</taxon>
        <taxon>Tremellomycetes</taxon>
        <taxon>Trichosporonales</taxon>
        <taxon>Trichosporonaceae</taxon>
        <taxon>Cutaneotrichosporon</taxon>
    </lineage>
</organism>
<dbReference type="GO" id="GO:0000785">
    <property type="term" value="C:chromatin"/>
    <property type="evidence" value="ECO:0007669"/>
    <property type="project" value="TreeGrafter"/>
</dbReference>
<dbReference type="GO" id="GO:0003682">
    <property type="term" value="F:chromatin binding"/>
    <property type="evidence" value="ECO:0007669"/>
    <property type="project" value="TreeGrafter"/>
</dbReference>
<dbReference type="Gene3D" id="1.25.10.10">
    <property type="entry name" value="Leucine-rich Repeat Variant"/>
    <property type="match status" value="1"/>
</dbReference>
<feature type="compositionally biased region" description="Basic residues" evidence="1">
    <location>
        <begin position="51"/>
        <end position="71"/>
    </location>
</feature>
<accession>A0AAD3TQG8</accession>
<dbReference type="Proteomes" id="UP001222932">
    <property type="component" value="Unassembled WGS sequence"/>
</dbReference>
<dbReference type="PANTHER" id="PTHR11199">
    <property type="entry name" value="STROMAL ANTIGEN"/>
    <property type="match status" value="1"/>
</dbReference>
<evidence type="ECO:0000313" key="3">
    <source>
        <dbReference type="EMBL" id="GMK54854.1"/>
    </source>
</evidence>
<dbReference type="PANTHER" id="PTHR11199:SF0">
    <property type="entry name" value="LD34181P-RELATED"/>
    <property type="match status" value="1"/>
</dbReference>
<evidence type="ECO:0000256" key="1">
    <source>
        <dbReference type="SAM" id="MobiDB-lite"/>
    </source>
</evidence>
<feature type="compositionally biased region" description="Acidic residues" evidence="1">
    <location>
        <begin position="1164"/>
        <end position="1175"/>
    </location>
</feature>
<dbReference type="GO" id="GO:0005634">
    <property type="term" value="C:nucleus"/>
    <property type="evidence" value="ECO:0007669"/>
    <property type="project" value="TreeGrafter"/>
</dbReference>
<dbReference type="Pfam" id="PF24571">
    <property type="entry name" value="HEAT_SCC3-SA"/>
    <property type="match status" value="1"/>
</dbReference>
<gene>
    <name evidence="3" type="primary">IRR1</name>
    <name evidence="3" type="ORF">CspeluHIS016_0114400</name>
</gene>
<dbReference type="InterPro" id="IPR020839">
    <property type="entry name" value="SCD"/>
</dbReference>
<dbReference type="PROSITE" id="PS51425">
    <property type="entry name" value="SCD"/>
    <property type="match status" value="1"/>
</dbReference>
<dbReference type="GO" id="GO:0007062">
    <property type="term" value="P:sister chromatid cohesion"/>
    <property type="evidence" value="ECO:0007669"/>
    <property type="project" value="UniProtKB-ARBA"/>
</dbReference>
<feature type="compositionally biased region" description="Acidic residues" evidence="1">
    <location>
        <begin position="1145"/>
        <end position="1155"/>
    </location>
</feature>
<feature type="compositionally biased region" description="Acidic residues" evidence="1">
    <location>
        <begin position="1187"/>
        <end position="1200"/>
    </location>
</feature>
<dbReference type="SUPFAM" id="SSF48371">
    <property type="entry name" value="ARM repeat"/>
    <property type="match status" value="1"/>
</dbReference>
<dbReference type="EMBL" id="BTCM01000001">
    <property type="protein sequence ID" value="GMK54854.1"/>
    <property type="molecule type" value="Genomic_DNA"/>
</dbReference>
<feature type="compositionally biased region" description="Basic and acidic residues" evidence="1">
    <location>
        <begin position="269"/>
        <end position="279"/>
    </location>
</feature>
<feature type="region of interest" description="Disordered" evidence="1">
    <location>
        <begin position="1"/>
        <end position="82"/>
    </location>
</feature>
<protein>
    <recommendedName>
        <fullName evidence="2">SCD domain-containing protein</fullName>
    </recommendedName>
</protein>
<dbReference type="InterPro" id="IPR056396">
    <property type="entry name" value="HEAT_SCC3-SA"/>
</dbReference>
<feature type="region of interest" description="Disordered" evidence="1">
    <location>
        <begin position="269"/>
        <end position="296"/>
    </location>
</feature>
<sequence length="1286" mass="143545">MSNSALPAQPRRGARARKQVDRFATQNGKTRHDGDDSDLSDLTESEDDRPQRRKRKANVTRPPRPPKRPRAPKLVPASEVEPIEGLKNDSSLFNALLQPDVALEPLVDDWVHTYQGAADDAAAEKAAVHELVLFLIRACGLSADVDEDEAVDLDGTGEAIDRIQEESVNNNTATYPLISKAKQLRAFKPNLSSVVQHLIESLKLSGLIYEDNESTKHSQAIMPLLLAWLGSMSSSPLRCIRHTSTFIGLKVHSALCDAAAQVNKDLSVKQRQKEAEVKKSGPAAKKRAKDAEDKVKESHSYKVRLEEHMKEIFDVIFIHRLRDTDPAIRTACVRELGVWVKKYPEKYATNTYLNYFVRGSNDPDGGARLETVKALTGLFSNASLANNASSFTLRLAPRLIKMASLDVETPVRTNAINVITLIDKTGALQDEMEEDRDKVARLIFDKQPRVRKAAAGFVQNLWDERTEHLQAEWKSLRSGKKKRAANVKEKELDERLRWKTLGALLVQTAHGLTDQPDEDNPSQADLTSVPDTDAITRAEAAADGLWPQLSEQQEELADYLLLDHSTHEQDMWLLTEEEEDFMLGMLIACIKMEDEEDDERTKSLLGILPRLIIKHQSEPSRIAGILSIPEHMNLQLYLDMRKTPAYEALWTDVTNQFLKHTDGNVLQAAIRTINKLVENSTMESTNTPKLAELEEAVFASLRDAVNGQDVFSMQLDDDAAILVEAILLRVSLLGRSRDMTSAMMDEDGGQSSGWAIVTEFANRGGLGFKQETKLIASAIKILLTQIGWLIRKFTEEDAEDEEKVTALLERQQEAFKIFEKYGIGGGRATEMVRREAFQAFIYLHTLFAPRAAEMGHAAAKACPLEMTSDRQHKLGGAFQAVVERYTSDLEEDEDEDELSFTAAQRDIFFFELVAAFVSALCIGVIDVEQAKEPLTHYGRFGATYDQLVKRLVDVLRDEGIYNGEATTVQHVASEALQNSFSIFLDSSEDTEPEAPIALARLCAQAFIVPGLHFTVIKQIHPDDVYDLHVQNLDWMFNKVTTLNKQLAASKDSRTRLVKQRARILMYLKPLALLLGPIMGRDALRIRDHLEKLVDACGDPSAVRTTTPYRGYERRLITIAGKDTGLKVATKNAASKPPSKSREVVEDSDEEMDDSETVSGRQLESDEAEEPDEAEEAQPSNDNASLAESEDNEQNGVDDDPEAGRDAAMDVEDLDATPTKAAHVGDKASKRRRDHSSLPDLELDPGAILDDEIDLAFTDLPDERERSRSRSLSVEPTAKRRKTTKRY</sequence>
<dbReference type="GO" id="GO:0008278">
    <property type="term" value="C:cohesin complex"/>
    <property type="evidence" value="ECO:0007669"/>
    <property type="project" value="TreeGrafter"/>
</dbReference>